<dbReference type="EMBL" id="CP081295">
    <property type="protein sequence ID" value="QZD90212.1"/>
    <property type="molecule type" value="Genomic_DNA"/>
</dbReference>
<keyword evidence="2" id="KW-1185">Reference proteome</keyword>
<evidence type="ECO:0000313" key="2">
    <source>
        <dbReference type="Proteomes" id="UP000824281"/>
    </source>
</evidence>
<accession>A0ABX8ZMJ7</accession>
<organism evidence="1 2">
    <name type="scientific">Qipengyuania aurantiaca</name>
    <dbReference type="NCBI Taxonomy" id="2867233"/>
    <lineage>
        <taxon>Bacteria</taxon>
        <taxon>Pseudomonadati</taxon>
        <taxon>Pseudomonadota</taxon>
        <taxon>Alphaproteobacteria</taxon>
        <taxon>Sphingomonadales</taxon>
        <taxon>Erythrobacteraceae</taxon>
        <taxon>Qipengyuania</taxon>
    </lineage>
</organism>
<gene>
    <name evidence="1" type="ORF">K3148_02055</name>
</gene>
<dbReference type="Gene3D" id="3.40.50.300">
    <property type="entry name" value="P-loop containing nucleotide triphosphate hydrolases"/>
    <property type="match status" value="1"/>
</dbReference>
<evidence type="ECO:0000313" key="1">
    <source>
        <dbReference type="EMBL" id="QZD90212.1"/>
    </source>
</evidence>
<sequence>MTLELHLGAHKTATTYLQNILTYNRPQIALAGSMYWPLLDARPMVEAFFDHRSHPLLLAAKGIRSGKSHKPRLVRAIESYERAILSEENFIGSSHESFGGKLLYPNASFRLAKLRRALPERPIRIWLCIRNQAHFLASAYAESLRHGNATSIEDLRQLVQSGKHSWYELIQRMQKIMSDTDFVIWRYEDFRTLQYTILAELTGLSAGRLQFPQTIDSRPSASAEAVFAQNQRLTLNPQFRAFEMLKNEAIYPKSRFSEAFAPWSEETVRELNGRYDGDLAAIAELPHTRILNPMVGD</sequence>
<reference evidence="1 2" key="1">
    <citation type="submission" date="2021-08" db="EMBL/GenBank/DDBJ databases">
        <title>Comparative Genomics Analysis of the Genus Qipengyuania Reveals Extensive Genetic Diversity and Metabolic Versatility, Including the Description of Fifteen Novel Species.</title>
        <authorList>
            <person name="Liu Y."/>
        </authorList>
    </citation>
    <scope>NUCLEOTIDE SEQUENCE [LARGE SCALE GENOMIC DNA]</scope>
    <source>
        <strain evidence="1 2">1NDH13</strain>
    </source>
</reference>
<dbReference type="InterPro" id="IPR027417">
    <property type="entry name" value="P-loop_NTPase"/>
</dbReference>
<name>A0ABX8ZMJ7_9SPHN</name>
<protein>
    <submittedName>
        <fullName evidence="1">Sulfotransferase</fullName>
    </submittedName>
</protein>
<proteinExistence type="predicted"/>
<dbReference type="SUPFAM" id="SSF52540">
    <property type="entry name" value="P-loop containing nucleoside triphosphate hydrolases"/>
    <property type="match status" value="1"/>
</dbReference>
<dbReference type="Proteomes" id="UP000824281">
    <property type="component" value="Chromosome"/>
</dbReference>